<evidence type="ECO:0008006" key="3">
    <source>
        <dbReference type="Google" id="ProtNLM"/>
    </source>
</evidence>
<protein>
    <recommendedName>
        <fullName evidence="3">Polymerase nucleotidyl transferase domain-containing protein</fullName>
    </recommendedName>
</protein>
<name>A0ABY5SA14_9BACL</name>
<evidence type="ECO:0000313" key="2">
    <source>
        <dbReference type="Proteomes" id="UP001057877"/>
    </source>
</evidence>
<evidence type="ECO:0000313" key="1">
    <source>
        <dbReference type="EMBL" id="UVI30494.1"/>
    </source>
</evidence>
<dbReference type="Gene3D" id="3.30.460.10">
    <property type="entry name" value="Beta Polymerase, domain 2"/>
    <property type="match status" value="1"/>
</dbReference>
<accession>A0ABY5SA14</accession>
<organism evidence="1 2">
    <name type="scientific">Paenibacillus spongiae</name>
    <dbReference type="NCBI Taxonomy" id="2909671"/>
    <lineage>
        <taxon>Bacteria</taxon>
        <taxon>Bacillati</taxon>
        <taxon>Bacillota</taxon>
        <taxon>Bacilli</taxon>
        <taxon>Bacillales</taxon>
        <taxon>Paenibacillaceae</taxon>
        <taxon>Paenibacillus</taxon>
    </lineage>
</organism>
<gene>
    <name evidence="1" type="ORF">L1F29_00955</name>
</gene>
<dbReference type="InterPro" id="IPR043519">
    <property type="entry name" value="NT_sf"/>
</dbReference>
<proteinExistence type="predicted"/>
<dbReference type="Proteomes" id="UP001057877">
    <property type="component" value="Chromosome"/>
</dbReference>
<dbReference type="SUPFAM" id="SSF81301">
    <property type="entry name" value="Nucleotidyltransferase"/>
    <property type="match status" value="1"/>
</dbReference>
<sequence length="275" mass="32167">MNEHSKRLLSLAHDYSRELSQHEVIGEFWDRISLVLKGSVSRGNSDRYSDIDFVFFCSGQDLKRIQQTYRQLGLTDRTDGVFIPIGDWAGHYHFESYDILQGYFDRYDFPQVWEFQHAIPIHDPGHRFSQLLEQASGEFLRDPIPYVKDQYLDLQLTLDWMRHPLKRGDSISAHLHGAKIVQGVCRMAYLLDGKSYPHDKWVSAYLPATRFGARYGAEILAYLNAMPVSHSITPHRELAQYPCYAKAEELIHQAGAFIREHYGEHPWIEQWYKYV</sequence>
<reference evidence="1" key="1">
    <citation type="submission" date="2022-01" db="EMBL/GenBank/DDBJ databases">
        <title>Paenibacillus spongiae sp. nov., isolated from marine sponge.</title>
        <authorList>
            <person name="Li Z."/>
            <person name="Zhang M."/>
        </authorList>
    </citation>
    <scope>NUCLEOTIDE SEQUENCE</scope>
    <source>
        <strain evidence="1">PHS-Z3</strain>
    </source>
</reference>
<dbReference type="RefSeq" id="WP_258386558.1">
    <property type="nucleotide sequence ID" value="NZ_CP091430.1"/>
</dbReference>
<dbReference type="EMBL" id="CP091430">
    <property type="protein sequence ID" value="UVI30494.1"/>
    <property type="molecule type" value="Genomic_DNA"/>
</dbReference>
<keyword evidence="2" id="KW-1185">Reference proteome</keyword>